<name>A0A2T4Z3K6_9BACL</name>
<keyword evidence="2" id="KW-1185">Reference proteome</keyword>
<evidence type="ECO:0000313" key="2">
    <source>
        <dbReference type="Proteomes" id="UP000241639"/>
    </source>
</evidence>
<gene>
    <name evidence="1" type="ORF">C8J48_2795</name>
</gene>
<dbReference type="EMBL" id="PZZP01000002">
    <property type="protein sequence ID" value="PTM56473.1"/>
    <property type="molecule type" value="Genomic_DNA"/>
</dbReference>
<sequence>MTPSFLFLKRISAALEKAGIASLYRHTNVLKGGGKYKKADRGNGRSAADGLNRSTIGVTPFLHLFFRIS</sequence>
<organism evidence="1 2">
    <name type="scientific">Desmospora activa DSM 45169</name>
    <dbReference type="NCBI Taxonomy" id="1121389"/>
    <lineage>
        <taxon>Bacteria</taxon>
        <taxon>Bacillati</taxon>
        <taxon>Bacillota</taxon>
        <taxon>Bacilli</taxon>
        <taxon>Bacillales</taxon>
        <taxon>Thermoactinomycetaceae</taxon>
        <taxon>Desmospora</taxon>
    </lineage>
</organism>
<dbReference type="AlphaFoldDB" id="A0A2T4Z3K6"/>
<protein>
    <submittedName>
        <fullName evidence="1">Uncharacterized protein</fullName>
    </submittedName>
</protein>
<reference evidence="1 2" key="1">
    <citation type="submission" date="2018-04" db="EMBL/GenBank/DDBJ databases">
        <title>Genomic Encyclopedia of Archaeal and Bacterial Type Strains, Phase II (KMG-II): from individual species to whole genera.</title>
        <authorList>
            <person name="Goeker M."/>
        </authorList>
    </citation>
    <scope>NUCLEOTIDE SEQUENCE [LARGE SCALE GENOMIC DNA]</scope>
    <source>
        <strain evidence="1 2">DSM 45169</strain>
    </source>
</reference>
<proteinExistence type="predicted"/>
<evidence type="ECO:0000313" key="1">
    <source>
        <dbReference type="EMBL" id="PTM56473.1"/>
    </source>
</evidence>
<comment type="caution">
    <text evidence="1">The sequence shown here is derived from an EMBL/GenBank/DDBJ whole genome shotgun (WGS) entry which is preliminary data.</text>
</comment>
<dbReference type="Proteomes" id="UP000241639">
    <property type="component" value="Unassembled WGS sequence"/>
</dbReference>
<dbReference type="RefSeq" id="WP_107727812.1">
    <property type="nucleotide sequence ID" value="NZ_PZZP01000002.1"/>
</dbReference>
<accession>A0A2T4Z3K6</accession>